<proteinExistence type="inferred from homology"/>
<dbReference type="InterPro" id="IPR012951">
    <property type="entry name" value="BBE"/>
</dbReference>
<evidence type="ECO:0000256" key="2">
    <source>
        <dbReference type="ARBA" id="ARBA00023002"/>
    </source>
</evidence>
<keyword evidence="2" id="KW-0560">Oxidoreductase</keyword>
<sequence length="602" mass="67407">MFFTQSFRLPICILLLSSFSHAVVVTRDRQIIVTEQNDYSRCKTFPGDASWPSDDDWDDFNKTLGGVLIKTVPSAAPCHSDWPSQFSEQQCAYITSQWNNSAFHARNPTSVDYPYATDFSCMPSNDSSISCALGGYPSYVVDVSKVAHILRAVLFARTRNLRLVIKNTGHDFFGKSLGAGSLGIWTHHLKDVEFYPNFESASYSGPAIKGGSGIQARELYQATDYYNVTVVGGEGSNVGILGGFIQSGGHSPLSSIYGMAADHVLAFELVDANGRFISVTEDDHPDSFWALRGGGGSTFGVVTSVTIKAHPRIDATVTRFNLFTNENFTADLFWQSVHTHFQHFERYADAGAYQYFRLHPLGNDQFWFEMVAFFAPNMTVAEYNALTEPWYTEWADLGVPFSPVTGYYDNYYDAWTAAFPLEIGGTGAGTRIATRILPLENWECDSLLNATVAAIRNITEHGYMTYHFQLKADLLPENSENAVNPAWRNNLDFMFAITHIPLNATPDEWKDIDYRLTYDTMDQIRGLTPTSGSYLGEGDINEPDWQQAFYGSNYQRLYDLKKYYDPDDVFYATTAVGSENWEVVNADNLPIQNGKLCRLVVP</sequence>
<gene>
    <name evidence="5" type="ORF">FISHEDRAFT_65881</name>
</gene>
<protein>
    <submittedName>
        <fullName evidence="5">FAD-binding domain-containing protein</fullName>
    </submittedName>
</protein>
<dbReference type="GO" id="GO:0016491">
    <property type="term" value="F:oxidoreductase activity"/>
    <property type="evidence" value="ECO:0007669"/>
    <property type="project" value="UniProtKB-KW"/>
</dbReference>
<accession>A0A0D7ACG1</accession>
<dbReference type="PANTHER" id="PTHR13878:SF91">
    <property type="entry name" value="FAD BINDING DOMAIN PROTEIN (AFU_ORTHOLOGUE AFUA_6G12070)-RELATED"/>
    <property type="match status" value="1"/>
</dbReference>
<dbReference type="SUPFAM" id="SSF56176">
    <property type="entry name" value="FAD-binding/transporter-associated domain-like"/>
    <property type="match status" value="1"/>
</dbReference>
<evidence type="ECO:0000313" key="6">
    <source>
        <dbReference type="Proteomes" id="UP000054144"/>
    </source>
</evidence>
<dbReference type="GO" id="GO:0071949">
    <property type="term" value="F:FAD binding"/>
    <property type="evidence" value="ECO:0007669"/>
    <property type="project" value="InterPro"/>
</dbReference>
<dbReference type="AlphaFoldDB" id="A0A0D7ACG1"/>
<dbReference type="InterPro" id="IPR050432">
    <property type="entry name" value="FAD-linked_Oxidoreductases_BP"/>
</dbReference>
<keyword evidence="6" id="KW-1185">Reference proteome</keyword>
<dbReference type="Proteomes" id="UP000054144">
    <property type="component" value="Unassembled WGS sequence"/>
</dbReference>
<dbReference type="Pfam" id="PF01565">
    <property type="entry name" value="FAD_binding_4"/>
    <property type="match status" value="1"/>
</dbReference>
<dbReference type="Gene3D" id="3.30.465.10">
    <property type="match status" value="2"/>
</dbReference>
<dbReference type="OrthoDB" id="9983560at2759"/>
<keyword evidence="3" id="KW-0732">Signal</keyword>
<evidence type="ECO:0000256" key="1">
    <source>
        <dbReference type="ARBA" id="ARBA00005466"/>
    </source>
</evidence>
<reference evidence="5 6" key="1">
    <citation type="journal article" date="2015" name="Fungal Genet. Biol.">
        <title>Evolution of novel wood decay mechanisms in Agaricales revealed by the genome sequences of Fistulina hepatica and Cylindrobasidium torrendii.</title>
        <authorList>
            <person name="Floudas D."/>
            <person name="Held B.W."/>
            <person name="Riley R."/>
            <person name="Nagy L.G."/>
            <person name="Koehler G."/>
            <person name="Ransdell A.S."/>
            <person name="Younus H."/>
            <person name="Chow J."/>
            <person name="Chiniquy J."/>
            <person name="Lipzen A."/>
            <person name="Tritt A."/>
            <person name="Sun H."/>
            <person name="Haridas S."/>
            <person name="LaButti K."/>
            <person name="Ohm R.A."/>
            <person name="Kues U."/>
            <person name="Blanchette R.A."/>
            <person name="Grigoriev I.V."/>
            <person name="Minto R.E."/>
            <person name="Hibbett D.S."/>
        </authorList>
    </citation>
    <scope>NUCLEOTIDE SEQUENCE [LARGE SCALE GENOMIC DNA]</scope>
    <source>
        <strain evidence="5 6">ATCC 64428</strain>
    </source>
</reference>
<dbReference type="PANTHER" id="PTHR13878">
    <property type="entry name" value="GULONOLACTONE OXIDASE"/>
    <property type="match status" value="1"/>
</dbReference>
<organism evidence="5 6">
    <name type="scientific">Fistulina hepatica ATCC 64428</name>
    <dbReference type="NCBI Taxonomy" id="1128425"/>
    <lineage>
        <taxon>Eukaryota</taxon>
        <taxon>Fungi</taxon>
        <taxon>Dikarya</taxon>
        <taxon>Basidiomycota</taxon>
        <taxon>Agaricomycotina</taxon>
        <taxon>Agaricomycetes</taxon>
        <taxon>Agaricomycetidae</taxon>
        <taxon>Agaricales</taxon>
        <taxon>Fistulinaceae</taxon>
        <taxon>Fistulina</taxon>
    </lineage>
</organism>
<dbReference type="InterPro" id="IPR006094">
    <property type="entry name" value="Oxid_FAD_bind_N"/>
</dbReference>
<name>A0A0D7ACG1_9AGAR</name>
<feature type="chain" id="PRO_5002316109" evidence="3">
    <location>
        <begin position="23"/>
        <end position="602"/>
    </location>
</feature>
<dbReference type="Pfam" id="PF08031">
    <property type="entry name" value="BBE"/>
    <property type="match status" value="1"/>
</dbReference>
<feature type="signal peptide" evidence="3">
    <location>
        <begin position="1"/>
        <end position="22"/>
    </location>
</feature>
<evidence type="ECO:0000259" key="4">
    <source>
        <dbReference type="PROSITE" id="PS51387"/>
    </source>
</evidence>
<dbReference type="PROSITE" id="PS51387">
    <property type="entry name" value="FAD_PCMH"/>
    <property type="match status" value="1"/>
</dbReference>
<dbReference type="EMBL" id="KN881857">
    <property type="protein sequence ID" value="KIY48099.1"/>
    <property type="molecule type" value="Genomic_DNA"/>
</dbReference>
<comment type="similarity">
    <text evidence="1">Belongs to the oxygen-dependent FAD-linked oxidoreductase family.</text>
</comment>
<dbReference type="InterPro" id="IPR016166">
    <property type="entry name" value="FAD-bd_PCMH"/>
</dbReference>
<evidence type="ECO:0000256" key="3">
    <source>
        <dbReference type="SAM" id="SignalP"/>
    </source>
</evidence>
<feature type="domain" description="FAD-binding PCMH-type" evidence="4">
    <location>
        <begin position="133"/>
        <end position="312"/>
    </location>
</feature>
<evidence type="ECO:0000313" key="5">
    <source>
        <dbReference type="EMBL" id="KIY48099.1"/>
    </source>
</evidence>
<dbReference type="InterPro" id="IPR016169">
    <property type="entry name" value="FAD-bd_PCMH_sub2"/>
</dbReference>
<dbReference type="InterPro" id="IPR036318">
    <property type="entry name" value="FAD-bd_PCMH-like_sf"/>
</dbReference>